<name>A0A941GQT1_9CHRO</name>
<feature type="domain" description="ASPIC/UnbV" evidence="2">
    <location>
        <begin position="554"/>
        <end position="620"/>
    </location>
</feature>
<evidence type="ECO:0000256" key="1">
    <source>
        <dbReference type="ARBA" id="ARBA00022729"/>
    </source>
</evidence>
<dbReference type="Gene3D" id="2.150.10.10">
    <property type="entry name" value="Serralysin-like metalloprotease, C-terminal"/>
    <property type="match status" value="1"/>
</dbReference>
<dbReference type="AlphaFoldDB" id="A0A941GQT1"/>
<dbReference type="PROSITE" id="PS00330">
    <property type="entry name" value="HEMOLYSIN_CALCIUM"/>
    <property type="match status" value="2"/>
</dbReference>
<comment type="caution">
    <text evidence="3">The sequence shown here is derived from an EMBL/GenBank/DDBJ whole genome shotgun (WGS) entry which is preliminary data.</text>
</comment>
<sequence length="775" mass="83276">MTSINFKSVPASKSGITTKGISYGGAWGDFNGDNYPDLSVNNHFDPSILYINQRNGTFQNRTAEIFVEEQGTKDQHGSAWADFDNDGDQDLVQLVGALNGLGVGPQFANELYLNEGGKLDDLAKERGIDYPSARGRSPLWLDYNKDGLLDLIVGTVPREDNIEAPPKIFEQNDDGTFQDVSATTGFNLSTAPLSFLADLSGDGNMDLLVRSDFFTVYDITSTPFTDITSQVLPSSMISSDNIAVADFNNDLLPDIYLTTSGDWRTDVYQAGPNNAVTRLRAEKNERGVSINTTGNVTFDITTTDAIYSVPLDEVYIGAEGINPTGWEFTLSPTAPEVVGMKSHTPGVDRGIYIGYDPNLKRWDFLLSSTNQSNPEQRILPRNTLVALFETNKTISAVTPIGFQAPPFDPKDQLLLNTKQGLVDRTTEGGINTIPIRGVSVATGDFDNDMDVDIYVVTTRSVVNTPNILYENQGDGTFVVVPNSGGAAGTEIGQGEIVMTADYNLDGFLDLFTGNGTGIETPLTEFAPYELFENQGNSNHWLQIDLQGLISNRNGIGAQVFATAGGVTQLREQAGGVNNAIQNHQRVHFGLGNNTNVTKLVVNFPSGRVLEAFNIPADQLINVIEPGGNNNDKITGGKGNDLIGGRAGNDVLKGKNGNDYLYGNFGNDKLVGGSGNDNLEGDDGTDLLNGGQGNDFLRGGSGKDTFILQRRNNGVDTVADFQNGQDVFDLKGNLTFAQLGITQVGNNTQISVASDKTLLGILVNTNASLIGAEDFI</sequence>
<dbReference type="SUPFAM" id="SSF69318">
    <property type="entry name" value="Integrin alpha N-terminal domain"/>
    <property type="match status" value="2"/>
</dbReference>
<dbReference type="PANTHER" id="PTHR16026">
    <property type="entry name" value="CARTILAGE ACIDIC PROTEIN 1"/>
    <property type="match status" value="1"/>
</dbReference>
<dbReference type="InterPro" id="IPR018511">
    <property type="entry name" value="Hemolysin-typ_Ca-bd_CS"/>
</dbReference>
<dbReference type="InterPro" id="IPR001343">
    <property type="entry name" value="Hemolysn_Ca-bd"/>
</dbReference>
<dbReference type="PRINTS" id="PR00313">
    <property type="entry name" value="CABNDNGRPT"/>
</dbReference>
<gene>
    <name evidence="3" type="ORF">DSM107014_05685</name>
</gene>
<dbReference type="Gene3D" id="2.130.10.130">
    <property type="entry name" value="Integrin alpha, N-terminal"/>
    <property type="match status" value="2"/>
</dbReference>
<dbReference type="EMBL" id="JADQBC010000028">
    <property type="protein sequence ID" value="MBR8827386.1"/>
    <property type="molecule type" value="Genomic_DNA"/>
</dbReference>
<proteinExistence type="predicted"/>
<dbReference type="GO" id="GO:0005509">
    <property type="term" value="F:calcium ion binding"/>
    <property type="evidence" value="ECO:0007669"/>
    <property type="project" value="InterPro"/>
</dbReference>
<keyword evidence="1" id="KW-0732">Signal</keyword>
<dbReference type="PANTHER" id="PTHR16026:SF0">
    <property type="entry name" value="CARTILAGE ACIDIC PROTEIN 1"/>
    <property type="match status" value="1"/>
</dbReference>
<dbReference type="Proteomes" id="UP000767446">
    <property type="component" value="Unassembled WGS sequence"/>
</dbReference>
<evidence type="ECO:0000259" key="2">
    <source>
        <dbReference type="Pfam" id="PF07593"/>
    </source>
</evidence>
<evidence type="ECO:0000313" key="4">
    <source>
        <dbReference type="Proteomes" id="UP000767446"/>
    </source>
</evidence>
<dbReference type="InterPro" id="IPR011049">
    <property type="entry name" value="Serralysin-like_metalloprot_C"/>
</dbReference>
<dbReference type="InterPro" id="IPR011519">
    <property type="entry name" value="UnbV_ASPIC"/>
</dbReference>
<dbReference type="InterPro" id="IPR013517">
    <property type="entry name" value="FG-GAP"/>
</dbReference>
<accession>A0A941GQT1</accession>
<dbReference type="InterPro" id="IPR027039">
    <property type="entry name" value="Crtac1"/>
</dbReference>
<dbReference type="InterPro" id="IPR028994">
    <property type="entry name" value="Integrin_alpha_N"/>
</dbReference>
<protein>
    <submittedName>
        <fullName evidence="3">VCBS repeat-containing protein</fullName>
    </submittedName>
</protein>
<dbReference type="Pfam" id="PF00353">
    <property type="entry name" value="HemolysinCabind"/>
    <property type="match status" value="2"/>
</dbReference>
<organism evidence="3 4">
    <name type="scientific">Gomphosphaeria aponina SAG 52.96 = DSM 107014</name>
    <dbReference type="NCBI Taxonomy" id="1521640"/>
    <lineage>
        <taxon>Bacteria</taxon>
        <taxon>Bacillati</taxon>
        <taxon>Cyanobacteriota</taxon>
        <taxon>Cyanophyceae</taxon>
        <taxon>Oscillatoriophycideae</taxon>
        <taxon>Chroococcales</taxon>
        <taxon>Gomphosphaeriaceae</taxon>
        <taxon>Gomphosphaeria</taxon>
    </lineage>
</organism>
<dbReference type="SUPFAM" id="SSF51120">
    <property type="entry name" value="beta-Roll"/>
    <property type="match status" value="1"/>
</dbReference>
<dbReference type="Pfam" id="PF13517">
    <property type="entry name" value="FG-GAP_3"/>
    <property type="match status" value="3"/>
</dbReference>
<evidence type="ECO:0000313" key="3">
    <source>
        <dbReference type="EMBL" id="MBR8827386.1"/>
    </source>
</evidence>
<dbReference type="Pfam" id="PF07593">
    <property type="entry name" value="UnbV_ASPIC"/>
    <property type="match status" value="1"/>
</dbReference>
<reference evidence="3" key="1">
    <citation type="submission" date="2021-02" db="EMBL/GenBank/DDBJ databases">
        <title>Metagenome analyses of Stigonema ocellatum DSM 106950, Chlorogloea purpurea SAG 13.99 and Gomphosphaeria aponina DSM 107014.</title>
        <authorList>
            <person name="Marter P."/>
            <person name="Huang S."/>
        </authorList>
    </citation>
    <scope>NUCLEOTIDE SEQUENCE</scope>
    <source>
        <strain evidence="3">JP213</strain>
    </source>
</reference>